<feature type="compositionally biased region" description="Acidic residues" evidence="1">
    <location>
        <begin position="93"/>
        <end position="116"/>
    </location>
</feature>
<evidence type="ECO:0000256" key="1">
    <source>
        <dbReference type="SAM" id="MobiDB-lite"/>
    </source>
</evidence>
<protein>
    <submittedName>
        <fullName evidence="2">Uncharacterized protein</fullName>
    </submittedName>
</protein>
<comment type="caution">
    <text evidence="2">The sequence shown here is derived from an EMBL/GenBank/DDBJ whole genome shotgun (WGS) entry which is preliminary data.</text>
</comment>
<organism evidence="2 3">
    <name type="scientific">Plakobranchus ocellatus</name>
    <dbReference type="NCBI Taxonomy" id="259542"/>
    <lineage>
        <taxon>Eukaryota</taxon>
        <taxon>Metazoa</taxon>
        <taxon>Spiralia</taxon>
        <taxon>Lophotrochozoa</taxon>
        <taxon>Mollusca</taxon>
        <taxon>Gastropoda</taxon>
        <taxon>Heterobranchia</taxon>
        <taxon>Euthyneura</taxon>
        <taxon>Panpulmonata</taxon>
        <taxon>Sacoglossa</taxon>
        <taxon>Placobranchoidea</taxon>
        <taxon>Plakobranchidae</taxon>
        <taxon>Plakobranchus</taxon>
    </lineage>
</organism>
<gene>
    <name evidence="2" type="ORF">PoB_006561400</name>
</gene>
<dbReference type="EMBL" id="BLXT01007409">
    <property type="protein sequence ID" value="GFO39109.1"/>
    <property type="molecule type" value="Genomic_DNA"/>
</dbReference>
<feature type="region of interest" description="Disordered" evidence="1">
    <location>
        <begin position="83"/>
        <end position="118"/>
    </location>
</feature>
<dbReference type="AlphaFoldDB" id="A0AAV4D4M7"/>
<evidence type="ECO:0000313" key="2">
    <source>
        <dbReference type="EMBL" id="GFO39109.1"/>
    </source>
</evidence>
<sequence length="127" mass="14585">MQIIFRRFYGQHQAVSSKLLDAAQSFIPLTSSEDSSLLESNICNILNAPSNNVQKKVSKIGFRLSVSKTTCVHFQSIYAEPAIHLDGRPIPEEKEEEEEEEAEEEEEKEEEEEEEEQCIRAVRMILK</sequence>
<evidence type="ECO:0000313" key="3">
    <source>
        <dbReference type="Proteomes" id="UP000735302"/>
    </source>
</evidence>
<keyword evidence="3" id="KW-1185">Reference proteome</keyword>
<feature type="compositionally biased region" description="Basic and acidic residues" evidence="1">
    <location>
        <begin position="83"/>
        <end position="92"/>
    </location>
</feature>
<dbReference type="Proteomes" id="UP000735302">
    <property type="component" value="Unassembled WGS sequence"/>
</dbReference>
<name>A0AAV4D4M7_9GAST</name>
<proteinExistence type="predicted"/>
<reference evidence="2 3" key="1">
    <citation type="journal article" date="2021" name="Elife">
        <title>Chloroplast acquisition without the gene transfer in kleptoplastic sea slugs, Plakobranchus ocellatus.</title>
        <authorList>
            <person name="Maeda T."/>
            <person name="Takahashi S."/>
            <person name="Yoshida T."/>
            <person name="Shimamura S."/>
            <person name="Takaki Y."/>
            <person name="Nagai Y."/>
            <person name="Toyoda A."/>
            <person name="Suzuki Y."/>
            <person name="Arimoto A."/>
            <person name="Ishii H."/>
            <person name="Satoh N."/>
            <person name="Nishiyama T."/>
            <person name="Hasebe M."/>
            <person name="Maruyama T."/>
            <person name="Minagawa J."/>
            <person name="Obokata J."/>
            <person name="Shigenobu S."/>
        </authorList>
    </citation>
    <scope>NUCLEOTIDE SEQUENCE [LARGE SCALE GENOMIC DNA]</scope>
</reference>
<accession>A0AAV4D4M7</accession>